<keyword evidence="7" id="KW-1185">Reference proteome</keyword>
<dbReference type="OrthoDB" id="1919336at2759"/>
<dbReference type="GO" id="GO:0005634">
    <property type="term" value="C:nucleus"/>
    <property type="evidence" value="ECO:0007669"/>
    <property type="project" value="UniProtKB-SubCell"/>
</dbReference>
<keyword evidence="4" id="KW-0539">Nucleus</keyword>
<sequence>MTEQNAHMITLMRNLRERVGGEDKEHIDELLQSFEETGRKDSNSIRGTTPEDPSSQSNASCASNSHGEASPSRPPRLQGAQHHEVTPHALPNAVMTPKDTAMFEMRWYLQTQSGEEAQNILAHIDSSGSLSLQPAQKPLQGRQKYGSRYESTLDRSMNLHSLTKVPVRRDIDFQGTETNAQVTGTGNTERFHVTIGSVKGALEMFLNATGLLFHVLSKEQADTIQSDLLDESEYTDDTPFTTILNHCKNLQQKARLAELSGMAAVGLCYLGSFRKSAPPRGLSDYFYSITKQNLDNSIEADPLRAMKVCALLAMYNIIVKGSVAIAYVELGLSIAQTHGLNDPGPLGTQRTTYIDHKRTWRSLLNFSGWLSGSLGYASGRVSPKLCLLEDIHDAEDSDIVQRELVKVTIIKSSIIRAIPRNGTMDEDIIDEFRKELNAITKGLPEWMGLGTLIDSQKATPLRRIIMYFHLFFLSAMQLLHRRAMSKLAENKLPKSETAITAVREGLMAAKLAARILSLMRQEDSIIQLCWLCIYSSYISGIIVLQAAVQKMLNNKPDSTWIADLTLVHVCTDALKYCAEVDSVAAQLRDTLSAYLEELRRVKHFELNTNLGENNTEDKTIDYLFIVAGGSTILERAARDLQRLIQYPFETQLELLPGGGPKAPPLEKTLVSWMEAAVGVPQEWNWELQNCTDRNTAGEEAVDRPPGRVMDQLVPGRFVAMGEGVPWSTWTTSNFF</sequence>
<evidence type="ECO:0000256" key="3">
    <source>
        <dbReference type="ARBA" id="ARBA00023125"/>
    </source>
</evidence>
<evidence type="ECO:0000256" key="2">
    <source>
        <dbReference type="ARBA" id="ARBA00022723"/>
    </source>
</evidence>
<keyword evidence="2" id="KW-0479">Metal-binding</keyword>
<comment type="subcellular location">
    <subcellularLocation>
        <location evidence="1">Nucleus</location>
    </subcellularLocation>
</comment>
<evidence type="ECO:0000256" key="4">
    <source>
        <dbReference type="ARBA" id="ARBA00023242"/>
    </source>
</evidence>
<dbReference type="GO" id="GO:0046872">
    <property type="term" value="F:metal ion binding"/>
    <property type="evidence" value="ECO:0007669"/>
    <property type="project" value="UniProtKB-KW"/>
</dbReference>
<feature type="compositionally biased region" description="Low complexity" evidence="5">
    <location>
        <begin position="54"/>
        <end position="65"/>
    </location>
</feature>
<organism evidence="6 7">
    <name type="scientific">Pleomassaria siparia CBS 279.74</name>
    <dbReference type="NCBI Taxonomy" id="1314801"/>
    <lineage>
        <taxon>Eukaryota</taxon>
        <taxon>Fungi</taxon>
        <taxon>Dikarya</taxon>
        <taxon>Ascomycota</taxon>
        <taxon>Pezizomycotina</taxon>
        <taxon>Dothideomycetes</taxon>
        <taxon>Pleosporomycetidae</taxon>
        <taxon>Pleosporales</taxon>
        <taxon>Pleomassariaceae</taxon>
        <taxon>Pleomassaria</taxon>
    </lineage>
</organism>
<dbReference type="InterPro" id="IPR050987">
    <property type="entry name" value="AtrR-like"/>
</dbReference>
<evidence type="ECO:0000313" key="6">
    <source>
        <dbReference type="EMBL" id="KAF2708779.1"/>
    </source>
</evidence>
<accession>A0A6G1K7B6</accession>
<evidence type="ECO:0000313" key="7">
    <source>
        <dbReference type="Proteomes" id="UP000799428"/>
    </source>
</evidence>
<evidence type="ECO:0000256" key="5">
    <source>
        <dbReference type="SAM" id="MobiDB-lite"/>
    </source>
</evidence>
<protein>
    <recommendedName>
        <fullName evidence="8">Transcription factor domain-containing protein</fullName>
    </recommendedName>
</protein>
<gene>
    <name evidence="6" type="ORF">K504DRAFT_288900</name>
</gene>
<dbReference type="EMBL" id="MU005771">
    <property type="protein sequence ID" value="KAF2708779.1"/>
    <property type="molecule type" value="Genomic_DNA"/>
</dbReference>
<keyword evidence="3" id="KW-0238">DNA-binding</keyword>
<dbReference type="AlphaFoldDB" id="A0A6G1K7B6"/>
<feature type="region of interest" description="Disordered" evidence="5">
    <location>
        <begin position="34"/>
        <end position="93"/>
    </location>
</feature>
<dbReference type="GO" id="GO:0003700">
    <property type="term" value="F:DNA-binding transcription factor activity"/>
    <property type="evidence" value="ECO:0007669"/>
    <property type="project" value="InterPro"/>
</dbReference>
<proteinExistence type="predicted"/>
<dbReference type="CDD" id="cd12148">
    <property type="entry name" value="fungal_TF_MHR"/>
    <property type="match status" value="1"/>
</dbReference>
<dbReference type="GO" id="GO:0003677">
    <property type="term" value="F:DNA binding"/>
    <property type="evidence" value="ECO:0007669"/>
    <property type="project" value="UniProtKB-KW"/>
</dbReference>
<dbReference type="Proteomes" id="UP000799428">
    <property type="component" value="Unassembled WGS sequence"/>
</dbReference>
<evidence type="ECO:0000256" key="1">
    <source>
        <dbReference type="ARBA" id="ARBA00004123"/>
    </source>
</evidence>
<dbReference type="PANTHER" id="PTHR46910">
    <property type="entry name" value="TRANSCRIPTION FACTOR PDR1"/>
    <property type="match status" value="1"/>
</dbReference>
<dbReference type="PANTHER" id="PTHR46910:SF3">
    <property type="entry name" value="HALOTOLERANCE PROTEIN 9-RELATED"/>
    <property type="match status" value="1"/>
</dbReference>
<name>A0A6G1K7B6_9PLEO</name>
<reference evidence="6" key="1">
    <citation type="journal article" date="2020" name="Stud. Mycol.">
        <title>101 Dothideomycetes genomes: a test case for predicting lifestyles and emergence of pathogens.</title>
        <authorList>
            <person name="Haridas S."/>
            <person name="Albert R."/>
            <person name="Binder M."/>
            <person name="Bloem J."/>
            <person name="Labutti K."/>
            <person name="Salamov A."/>
            <person name="Andreopoulos B."/>
            <person name="Baker S."/>
            <person name="Barry K."/>
            <person name="Bills G."/>
            <person name="Bluhm B."/>
            <person name="Cannon C."/>
            <person name="Castanera R."/>
            <person name="Culley D."/>
            <person name="Daum C."/>
            <person name="Ezra D."/>
            <person name="Gonzalez J."/>
            <person name="Henrissat B."/>
            <person name="Kuo A."/>
            <person name="Liang C."/>
            <person name="Lipzen A."/>
            <person name="Lutzoni F."/>
            <person name="Magnuson J."/>
            <person name="Mondo S."/>
            <person name="Nolan M."/>
            <person name="Ohm R."/>
            <person name="Pangilinan J."/>
            <person name="Park H.-J."/>
            <person name="Ramirez L."/>
            <person name="Alfaro M."/>
            <person name="Sun H."/>
            <person name="Tritt A."/>
            <person name="Yoshinaga Y."/>
            <person name="Zwiers L.-H."/>
            <person name="Turgeon B."/>
            <person name="Goodwin S."/>
            <person name="Spatafora J."/>
            <person name="Crous P."/>
            <person name="Grigoriev I."/>
        </authorList>
    </citation>
    <scope>NUCLEOTIDE SEQUENCE</scope>
    <source>
        <strain evidence="6">CBS 279.74</strain>
    </source>
</reference>
<evidence type="ECO:0008006" key="8">
    <source>
        <dbReference type="Google" id="ProtNLM"/>
    </source>
</evidence>
<feature type="compositionally biased region" description="Polar residues" evidence="5">
    <location>
        <begin position="44"/>
        <end position="53"/>
    </location>
</feature>